<dbReference type="InterPro" id="IPR006020">
    <property type="entry name" value="PTB/PI_dom"/>
</dbReference>
<proteinExistence type="predicted"/>
<feature type="region of interest" description="Disordered" evidence="3">
    <location>
        <begin position="1"/>
        <end position="31"/>
    </location>
</feature>
<dbReference type="InterPro" id="IPR011993">
    <property type="entry name" value="PH-like_dom_sf"/>
</dbReference>
<dbReference type="PANTHER" id="PTHR15832">
    <property type="entry name" value="SHC (SRC HOMOLOGY DOMAIN C-TERMINAL) ADAPTOR HOMOLOG"/>
    <property type="match status" value="1"/>
</dbReference>
<evidence type="ECO:0000256" key="3">
    <source>
        <dbReference type="SAM" id="MobiDB-lite"/>
    </source>
</evidence>
<dbReference type="PANTHER" id="PTHR15832:SF2">
    <property type="entry name" value="SH2 DOMAIN-CONTAINING PROTEIN"/>
    <property type="match status" value="1"/>
</dbReference>
<dbReference type="SMART" id="SM00252">
    <property type="entry name" value="SH2"/>
    <property type="match status" value="1"/>
</dbReference>
<feature type="compositionally biased region" description="Low complexity" evidence="3">
    <location>
        <begin position="265"/>
        <end position="275"/>
    </location>
</feature>
<dbReference type="PRINTS" id="PR00401">
    <property type="entry name" value="SH2DOMAIN"/>
</dbReference>
<dbReference type="PROSITE" id="PS50001">
    <property type="entry name" value="SH2"/>
    <property type="match status" value="1"/>
</dbReference>
<dbReference type="Pfam" id="PF00640">
    <property type="entry name" value="PID"/>
    <property type="match status" value="1"/>
</dbReference>
<comment type="caution">
    <text evidence="6">The sequence shown here is derived from an EMBL/GenBank/DDBJ whole genome shotgun (WGS) entry which is preliminary data.</text>
</comment>
<feature type="domain" description="SH2" evidence="5">
    <location>
        <begin position="458"/>
        <end position="553"/>
    </location>
</feature>
<dbReference type="SUPFAM" id="SSF55550">
    <property type="entry name" value="SH2 domain"/>
    <property type="match status" value="1"/>
</dbReference>
<evidence type="ECO:0000256" key="1">
    <source>
        <dbReference type="ARBA" id="ARBA00022999"/>
    </source>
</evidence>
<protein>
    <submittedName>
        <fullName evidence="6">Uncharacterized protein</fullName>
    </submittedName>
</protein>
<dbReference type="InterPro" id="IPR036860">
    <property type="entry name" value="SH2_dom_sf"/>
</dbReference>
<evidence type="ECO:0000313" key="7">
    <source>
        <dbReference type="Proteomes" id="UP001159428"/>
    </source>
</evidence>
<dbReference type="Pfam" id="PF00017">
    <property type="entry name" value="SH2"/>
    <property type="match status" value="1"/>
</dbReference>
<dbReference type="Proteomes" id="UP001159428">
    <property type="component" value="Unassembled WGS sequence"/>
</dbReference>
<evidence type="ECO:0000313" key="6">
    <source>
        <dbReference type="EMBL" id="CAH3035897.1"/>
    </source>
</evidence>
<keyword evidence="7" id="KW-1185">Reference proteome</keyword>
<reference evidence="6 7" key="1">
    <citation type="submission" date="2022-05" db="EMBL/GenBank/DDBJ databases">
        <authorList>
            <consortium name="Genoscope - CEA"/>
            <person name="William W."/>
        </authorList>
    </citation>
    <scope>NUCLEOTIDE SEQUENCE [LARGE SCALE GENOMIC DNA]</scope>
</reference>
<dbReference type="EMBL" id="CALNXJ010000003">
    <property type="protein sequence ID" value="CAH3035897.1"/>
    <property type="molecule type" value="Genomic_DNA"/>
</dbReference>
<gene>
    <name evidence="6" type="ORF">PMEA_00016543</name>
</gene>
<dbReference type="SUPFAM" id="SSF50729">
    <property type="entry name" value="PH domain-like"/>
    <property type="match status" value="1"/>
</dbReference>
<dbReference type="AlphaFoldDB" id="A0AAU9VUB5"/>
<evidence type="ECO:0000256" key="2">
    <source>
        <dbReference type="PROSITE-ProRule" id="PRU00191"/>
    </source>
</evidence>
<name>A0AAU9VUB5_9CNID</name>
<dbReference type="Gene3D" id="2.30.29.30">
    <property type="entry name" value="Pleckstrin-homology domain (PH domain)/Phosphotyrosine-binding domain (PTB)"/>
    <property type="match status" value="1"/>
</dbReference>
<feature type="region of interest" description="Disordered" evidence="3">
    <location>
        <begin position="217"/>
        <end position="380"/>
    </location>
</feature>
<evidence type="ECO:0000259" key="5">
    <source>
        <dbReference type="PROSITE" id="PS50001"/>
    </source>
</evidence>
<feature type="region of interest" description="Disordered" evidence="3">
    <location>
        <begin position="433"/>
        <end position="456"/>
    </location>
</feature>
<feature type="region of interest" description="Disordered" evidence="3">
    <location>
        <begin position="394"/>
        <end position="417"/>
    </location>
</feature>
<evidence type="ECO:0000259" key="4">
    <source>
        <dbReference type="PROSITE" id="PS01179"/>
    </source>
</evidence>
<dbReference type="Gene3D" id="3.30.505.10">
    <property type="entry name" value="SH2 domain"/>
    <property type="match status" value="1"/>
</dbReference>
<keyword evidence="1 2" id="KW-0727">SH2 domain</keyword>
<feature type="domain" description="PID" evidence="4">
    <location>
        <begin position="79"/>
        <end position="208"/>
    </location>
</feature>
<dbReference type="InterPro" id="IPR000980">
    <property type="entry name" value="SH2"/>
</dbReference>
<feature type="compositionally biased region" description="Basic and acidic residues" evidence="3">
    <location>
        <begin position="434"/>
        <end position="456"/>
    </location>
</feature>
<dbReference type="PROSITE" id="PS01179">
    <property type="entry name" value="PID"/>
    <property type="match status" value="1"/>
</dbReference>
<dbReference type="SMART" id="SM00462">
    <property type="entry name" value="PTB"/>
    <property type="match status" value="1"/>
</dbReference>
<sequence length="587" mass="64427">MFKKQKKKPKQETQTVDNKLQNQRSSNIGTDLSFDVIENRSDGEITDADQPDGFDSQGFVDLTPAENRPVLLGPKQLCQYVGTFAVSLGTGGEGTKTLTTHKERTRFVKKKLKEYRNAQKGVGVAILTSTDGIKVVSPDGKRVRMAHPLQRISFATCDPEFRLFAYMSHDPSPVGTAIHCHVFMTKYTRQVQSLTALVGKAFQVAFSESKFPQGTEIKLEPLKNGPDGKSPQGRKWAKLEAQQGHENSQHAMLAKLKKEQEKAANRSSSPNSSPREQATPKEEAKAMEKASPTPSKPSPRMGRRRSFGKARTPPEVRRSNIPQGNGVFGQHDRKADPPDVVSDGSPVAQRKIDGSPVAQRKIGGSPVAQRKISAPVQGNKIYTPPYEERAAAPVITRERSNTPPPSRSDAVSSKQNVSMLPVAKAASDPNLSAADHELTTGNRHESVSKSNSHEDENWYMPGIPREFVIEMLQNSEEGSFFVRDSQSRPGCFALTMRVPKEANPSGFGNFLIVKVKDGVMIQGFDKVLPDLTALVEHYSQHADGLPCSLLISGSNVLCEDEDYMNIVPADPDYQSLSDFTAMMAELS</sequence>
<feature type="compositionally biased region" description="Basic and acidic residues" evidence="3">
    <location>
        <begin position="278"/>
        <end position="288"/>
    </location>
</feature>
<accession>A0AAU9VUB5</accession>
<feature type="compositionally biased region" description="Polar residues" evidence="3">
    <location>
        <begin position="12"/>
        <end position="30"/>
    </location>
</feature>
<organism evidence="6 7">
    <name type="scientific">Pocillopora meandrina</name>
    <dbReference type="NCBI Taxonomy" id="46732"/>
    <lineage>
        <taxon>Eukaryota</taxon>
        <taxon>Metazoa</taxon>
        <taxon>Cnidaria</taxon>
        <taxon>Anthozoa</taxon>
        <taxon>Hexacorallia</taxon>
        <taxon>Scleractinia</taxon>
        <taxon>Astrocoeniina</taxon>
        <taxon>Pocilloporidae</taxon>
        <taxon>Pocillopora</taxon>
    </lineage>
</organism>